<feature type="compositionally biased region" description="Low complexity" evidence="1">
    <location>
        <begin position="217"/>
        <end position="226"/>
    </location>
</feature>
<name>D5QIB2_NOVHA</name>
<evidence type="ECO:0000313" key="2">
    <source>
        <dbReference type="EMBL" id="EFG83227.1"/>
    </source>
</evidence>
<gene>
    <name evidence="2" type="ORF">GXY_14467</name>
</gene>
<organism evidence="2 3">
    <name type="scientific">Novacetimonas hansenii ATCC 23769</name>
    <dbReference type="NCBI Taxonomy" id="714995"/>
    <lineage>
        <taxon>Bacteria</taxon>
        <taxon>Pseudomonadati</taxon>
        <taxon>Pseudomonadota</taxon>
        <taxon>Alphaproteobacteria</taxon>
        <taxon>Acetobacterales</taxon>
        <taxon>Acetobacteraceae</taxon>
        <taxon>Novacetimonas</taxon>
    </lineage>
</organism>
<accession>D5QIB2</accession>
<protein>
    <submittedName>
        <fullName evidence="2">Uncharacterized protein</fullName>
    </submittedName>
</protein>
<proteinExistence type="predicted"/>
<dbReference type="HOGENOM" id="CLU_1114664_0_0_5"/>
<dbReference type="AlphaFoldDB" id="D5QIB2"/>
<dbReference type="Proteomes" id="UP000006468">
    <property type="component" value="Chromosome"/>
</dbReference>
<evidence type="ECO:0000313" key="3">
    <source>
        <dbReference type="Proteomes" id="UP000006468"/>
    </source>
</evidence>
<feature type="region of interest" description="Disordered" evidence="1">
    <location>
        <begin position="1"/>
        <end position="37"/>
    </location>
</feature>
<dbReference type="EMBL" id="ADTV01000057">
    <property type="protein sequence ID" value="EFG83227.1"/>
    <property type="molecule type" value="Genomic_DNA"/>
</dbReference>
<comment type="caution">
    <text evidence="2">The sequence shown here is derived from an EMBL/GenBank/DDBJ whole genome shotgun (WGS) entry which is preliminary data.</text>
</comment>
<sequence length="249" mass="22477">MQPGWGYAGPVEGVVRKMSPPRRGGASSPVSTSAFTPPPALADVSPDAGVGVLAGALADAATGALTGGCLAGTLVADAAGVGLRGTGGGSGAEDVAAASGAASSPVSTSAFTPPPALADVSPDAGVGVLAGALADAATGALTGCLAGALAADAVGVRMLRVAGAGAKAPAATDVEVGAAGVADGMERISSDAGSGRAGRIASAAGSGTPDCGRDVIGAEGAGAADTAGGGATTGAEGAERIASDAGSGA</sequence>
<feature type="compositionally biased region" description="Low complexity" evidence="1">
    <location>
        <begin position="190"/>
        <end position="207"/>
    </location>
</feature>
<evidence type="ECO:0000256" key="1">
    <source>
        <dbReference type="SAM" id="MobiDB-lite"/>
    </source>
</evidence>
<reference evidence="2 3" key="1">
    <citation type="journal article" date="2010" name="J. Bacteriol.">
        <title>Genome sequence of a cellulose-producing bacterium, Gluconacetobacter hansenii ATCC 23769.</title>
        <authorList>
            <person name="Iyer P.R."/>
            <person name="Geib S.M."/>
            <person name="Catchmark J."/>
            <person name="Kao T.H."/>
            <person name="Tien M."/>
        </authorList>
    </citation>
    <scope>NUCLEOTIDE SEQUENCE [LARGE SCALE GENOMIC DNA]</scope>
    <source>
        <strain evidence="2 3">ATCC 23769</strain>
    </source>
</reference>
<feature type="region of interest" description="Disordered" evidence="1">
    <location>
        <begin position="190"/>
        <end position="249"/>
    </location>
</feature>